<feature type="region of interest" description="Disordered" evidence="2">
    <location>
        <begin position="80"/>
        <end position="116"/>
    </location>
</feature>
<dbReference type="Pfam" id="PF15269">
    <property type="entry name" value="zf-C2H2_7"/>
    <property type="match status" value="1"/>
</dbReference>
<feature type="compositionally biased region" description="Pro residues" evidence="2">
    <location>
        <begin position="545"/>
        <end position="554"/>
    </location>
</feature>
<organism evidence="4 5">
    <name type="scientific">Poecilia latipinna</name>
    <name type="common">sailfin molly</name>
    <dbReference type="NCBI Taxonomy" id="48699"/>
    <lineage>
        <taxon>Eukaryota</taxon>
        <taxon>Metazoa</taxon>
        <taxon>Chordata</taxon>
        <taxon>Craniata</taxon>
        <taxon>Vertebrata</taxon>
        <taxon>Euteleostomi</taxon>
        <taxon>Actinopterygii</taxon>
        <taxon>Neopterygii</taxon>
        <taxon>Teleostei</taxon>
        <taxon>Neoteleostei</taxon>
        <taxon>Acanthomorphata</taxon>
        <taxon>Ovalentaria</taxon>
        <taxon>Atherinomorphae</taxon>
        <taxon>Cyprinodontiformes</taxon>
        <taxon>Poeciliidae</taxon>
        <taxon>Poeciliinae</taxon>
        <taxon>Poecilia</taxon>
    </lineage>
</organism>
<feature type="region of interest" description="Disordered" evidence="2">
    <location>
        <begin position="393"/>
        <end position="453"/>
    </location>
</feature>
<proteinExistence type="predicted"/>
<dbReference type="STRING" id="48699.ENSPLAP00000014554"/>
<dbReference type="Proteomes" id="UP000261500">
    <property type="component" value="Unplaced"/>
</dbReference>
<feature type="compositionally biased region" description="Basic residues" evidence="2">
    <location>
        <begin position="13"/>
        <end position="25"/>
    </location>
</feature>
<protein>
    <submittedName>
        <fullName evidence="4">Proline rich 35</fullName>
    </submittedName>
</protein>
<reference evidence="4" key="1">
    <citation type="submission" date="2025-08" db="UniProtKB">
        <authorList>
            <consortium name="Ensembl"/>
        </authorList>
    </citation>
    <scope>IDENTIFICATION</scope>
</reference>
<dbReference type="InterPro" id="IPR039363">
    <property type="entry name" value="ZNF750"/>
</dbReference>
<dbReference type="Ensembl" id="ENSPLAT00000022915.1">
    <property type="protein sequence ID" value="ENSPLAP00000014554.1"/>
    <property type="gene ID" value="ENSPLAG00000000419.1"/>
</dbReference>
<evidence type="ECO:0000256" key="1">
    <source>
        <dbReference type="SAM" id="Coils"/>
    </source>
</evidence>
<keyword evidence="1" id="KW-0175">Coiled coil</keyword>
<dbReference type="InterPro" id="IPR039064">
    <property type="entry name" value="ZNF750_Znf"/>
</dbReference>
<reference evidence="4" key="2">
    <citation type="submission" date="2025-09" db="UniProtKB">
        <authorList>
            <consortium name="Ensembl"/>
        </authorList>
    </citation>
    <scope>IDENTIFICATION</scope>
</reference>
<evidence type="ECO:0000313" key="5">
    <source>
        <dbReference type="Proteomes" id="UP000261500"/>
    </source>
</evidence>
<feature type="coiled-coil region" evidence="1">
    <location>
        <begin position="338"/>
        <end position="365"/>
    </location>
</feature>
<dbReference type="PANTHER" id="PTHR14678:SF2">
    <property type="entry name" value="PROLINE-RICH PROTEIN 35"/>
    <property type="match status" value="1"/>
</dbReference>
<feature type="region of interest" description="Disordered" evidence="2">
    <location>
        <begin position="1"/>
        <end position="26"/>
    </location>
</feature>
<feature type="region of interest" description="Disordered" evidence="2">
    <location>
        <begin position="524"/>
        <end position="554"/>
    </location>
</feature>
<dbReference type="AlphaFoldDB" id="A0A3B3UPG8"/>
<dbReference type="GeneTree" id="ENSGT00530000063870"/>
<evidence type="ECO:0000259" key="3">
    <source>
        <dbReference type="Pfam" id="PF15269"/>
    </source>
</evidence>
<evidence type="ECO:0000313" key="4">
    <source>
        <dbReference type="Ensembl" id="ENSPLAP00000014554.1"/>
    </source>
</evidence>
<keyword evidence="5" id="KW-1185">Reference proteome</keyword>
<sequence>MSKDEACKVTSAGKHKERKPKKPHYIPRPWGKPYNYKCFQCPFTCMEKSHLYNHMKYSLCKNSLSLLIESDWEWRRRREGERSAQKSADRPKLLPTTAEESLRRLQPKGANSQSQKVEAQLRHYKLPKTCLTSPGLLSEQWRLFASSHSKAKAEGAQQRVSGSIPCYPPPTNLVDYQDPSGLNLSVLGVGYPISPSWLSYMNSAIPTGASGVAAQTHTQFTQLPFLASAAQLVHPASSTHTDRALIPPRLYYPFLCEHTFGAASAQSDAGKSLKTPSSSVDSSALSGFQPKVGLWKVPALRPGNTVRKWTTVEAASLSANSQDAIASGAIEDGASESVAALLTDLSKALQEYQEAERKISHLEKEDLPAQRQLWEHLNKIRSELSHIHQALERTAGQSDGPLDLSVKKESTDSPGEQTVREDSSLKATETEEEDEEVEEKKEEREEEDESERKLIRASLEKRKQSLDMLIKMSQVSVVNTEVLPPGGLGLRSAEALWPSRTTKCEADSSVLLCPDGRSVVFTDIPTSVKPPKRPSSIQRLEAQCPPSPLTPPDS</sequence>
<name>A0A3B3UPG8_9TELE</name>
<accession>A0A3B3UPG8</accession>
<feature type="compositionally biased region" description="Basic and acidic residues" evidence="2">
    <location>
        <begin position="80"/>
        <end position="92"/>
    </location>
</feature>
<evidence type="ECO:0000256" key="2">
    <source>
        <dbReference type="SAM" id="MobiDB-lite"/>
    </source>
</evidence>
<feature type="domain" description="Zinc finger protein 750-like zinc finger" evidence="3">
    <location>
        <begin position="17"/>
        <end position="67"/>
    </location>
</feature>
<dbReference type="PANTHER" id="PTHR14678">
    <property type="entry name" value="PROLINE-RICH PROTEIN 35-RELATED"/>
    <property type="match status" value="1"/>
</dbReference>